<dbReference type="CDD" id="cd01173">
    <property type="entry name" value="pyridoxal_pyridoxamine_kinase"/>
    <property type="match status" value="1"/>
</dbReference>
<protein>
    <recommendedName>
        <fullName evidence="2">pyridoxal kinase</fullName>
        <ecNumber evidence="2">2.7.1.35</ecNumber>
    </recommendedName>
</protein>
<feature type="compositionally biased region" description="Low complexity" evidence="7">
    <location>
        <begin position="234"/>
        <end position="250"/>
    </location>
</feature>
<evidence type="ECO:0000256" key="2">
    <source>
        <dbReference type="ARBA" id="ARBA00012104"/>
    </source>
</evidence>
<dbReference type="OrthoDB" id="2104723at2759"/>
<dbReference type="NCBIfam" id="TIGR00687">
    <property type="entry name" value="pyridox_kin"/>
    <property type="match status" value="1"/>
</dbReference>
<evidence type="ECO:0000256" key="6">
    <source>
        <dbReference type="ARBA" id="ARBA00022840"/>
    </source>
</evidence>
<dbReference type="GO" id="GO:0009443">
    <property type="term" value="P:pyridoxal 5'-phosphate salvage"/>
    <property type="evidence" value="ECO:0007669"/>
    <property type="project" value="InterPro"/>
</dbReference>
<evidence type="ECO:0000256" key="3">
    <source>
        <dbReference type="ARBA" id="ARBA00022679"/>
    </source>
</evidence>
<dbReference type="AlphaFoldDB" id="A0A8K0QTP8"/>
<keyword evidence="6" id="KW-0067">ATP-binding</keyword>
<comment type="caution">
    <text evidence="9">The sequence shown here is derived from an EMBL/GenBank/DDBJ whole genome shotgun (WGS) entry which is preliminary data.</text>
</comment>
<dbReference type="GO" id="GO:0005524">
    <property type="term" value="F:ATP binding"/>
    <property type="evidence" value="ECO:0007669"/>
    <property type="project" value="UniProtKB-KW"/>
</dbReference>
<dbReference type="Proteomes" id="UP000813461">
    <property type="component" value="Unassembled WGS sequence"/>
</dbReference>
<organism evidence="9 10">
    <name type="scientific">Paraphoma chrysanthemicola</name>
    <dbReference type="NCBI Taxonomy" id="798071"/>
    <lineage>
        <taxon>Eukaryota</taxon>
        <taxon>Fungi</taxon>
        <taxon>Dikarya</taxon>
        <taxon>Ascomycota</taxon>
        <taxon>Pezizomycotina</taxon>
        <taxon>Dothideomycetes</taxon>
        <taxon>Pleosporomycetidae</taxon>
        <taxon>Pleosporales</taxon>
        <taxon>Pleosporineae</taxon>
        <taxon>Phaeosphaeriaceae</taxon>
        <taxon>Paraphoma</taxon>
    </lineage>
</organism>
<dbReference type="InterPro" id="IPR029056">
    <property type="entry name" value="Ribokinase-like"/>
</dbReference>
<evidence type="ECO:0000256" key="1">
    <source>
        <dbReference type="ARBA" id="ARBA00008805"/>
    </source>
</evidence>
<dbReference type="PANTHER" id="PTHR10534:SF2">
    <property type="entry name" value="PYRIDOXAL KINASE"/>
    <property type="match status" value="1"/>
</dbReference>
<evidence type="ECO:0000256" key="5">
    <source>
        <dbReference type="ARBA" id="ARBA00022777"/>
    </source>
</evidence>
<keyword evidence="5" id="KW-0418">Kinase</keyword>
<feature type="region of interest" description="Disordered" evidence="7">
    <location>
        <begin position="436"/>
        <end position="457"/>
    </location>
</feature>
<feature type="compositionally biased region" description="Low complexity" evidence="7">
    <location>
        <begin position="211"/>
        <end position="222"/>
    </location>
</feature>
<evidence type="ECO:0000313" key="10">
    <source>
        <dbReference type="Proteomes" id="UP000813461"/>
    </source>
</evidence>
<keyword evidence="4" id="KW-0547">Nucleotide-binding</keyword>
<evidence type="ECO:0000256" key="4">
    <source>
        <dbReference type="ARBA" id="ARBA00022741"/>
    </source>
</evidence>
<keyword evidence="3" id="KW-0808">Transferase</keyword>
<evidence type="ECO:0000313" key="9">
    <source>
        <dbReference type="EMBL" id="KAH7068479.1"/>
    </source>
</evidence>
<dbReference type="GO" id="GO:0005829">
    <property type="term" value="C:cytosol"/>
    <property type="evidence" value="ECO:0007669"/>
    <property type="project" value="TreeGrafter"/>
</dbReference>
<accession>A0A8K0QTP8</accession>
<gene>
    <name evidence="9" type="ORF">FB567DRAFT_249689</name>
</gene>
<dbReference type="InterPro" id="IPR013749">
    <property type="entry name" value="PM/HMP-P_kinase-1"/>
</dbReference>
<dbReference type="InterPro" id="IPR004625">
    <property type="entry name" value="PyrdxlKinase"/>
</dbReference>
<dbReference type="GO" id="GO:0008478">
    <property type="term" value="F:pyridoxal kinase activity"/>
    <property type="evidence" value="ECO:0007669"/>
    <property type="project" value="UniProtKB-EC"/>
</dbReference>
<proteinExistence type="inferred from homology"/>
<dbReference type="PANTHER" id="PTHR10534">
    <property type="entry name" value="PYRIDOXAL KINASE"/>
    <property type="match status" value="1"/>
</dbReference>
<comment type="similarity">
    <text evidence="1">Belongs to the pyridoxine kinase family.</text>
</comment>
<dbReference type="SUPFAM" id="SSF53613">
    <property type="entry name" value="Ribokinase-like"/>
    <property type="match status" value="1"/>
</dbReference>
<sequence length="499" mass="54134">MASEPTVPETRVLAIASHVVHGYVGNKMATFVMQSLGCDVSAINTVHYSNHTAYKQVKGTKTSAEEILNLYEGLRQSNLTDFDVLLTGYVPSAEAVQAVGKIGRDVKFNAGTKPGKFFWVLDPVMGDNGKLYIPEDEVPEYKALLREADLILPNQFEAELLSDTPITDLKSLAAAIQVLHKTYQVPHVIITSLRLTRDNHTISSRAPSKPPSTTGSGTHTPSDTQHLDAATSHPSTWPTSIPSQQSQTPQVNLDDVENLTIIGSTATSDFKPRLFRIDTPQLPLFFSGTGDMFAALTIPRLIEAVQAVPDLSSKPSWRSPDDVSPENLPLAKAVQKVLASMQSILGQTTETCLEKMKAYDARAAKEGRTGDEADEGTTKKRHLALMSASEVKVVRYVKELVNPPDLEKFKPRVVEEGSQVPKEVGERKPDELKVTHLGIGPEGRGAVQVEESAEGGEKLADGLERGVELKISGLKEVDSDVLRGGEAVAETEKENAEKA</sequence>
<dbReference type="Gene3D" id="3.40.1190.20">
    <property type="match status" value="1"/>
</dbReference>
<evidence type="ECO:0000256" key="7">
    <source>
        <dbReference type="SAM" id="MobiDB-lite"/>
    </source>
</evidence>
<feature type="domain" description="Pyridoxamine kinase/Phosphomethylpyrimidine kinase" evidence="8">
    <location>
        <begin position="82"/>
        <end position="200"/>
    </location>
</feature>
<feature type="region of interest" description="Disordered" evidence="7">
    <location>
        <begin position="200"/>
        <end position="250"/>
    </location>
</feature>
<dbReference type="EMBL" id="JAGMVJ010000032">
    <property type="protein sequence ID" value="KAH7068479.1"/>
    <property type="molecule type" value="Genomic_DNA"/>
</dbReference>
<keyword evidence="10" id="KW-1185">Reference proteome</keyword>
<dbReference type="EC" id="2.7.1.35" evidence="2"/>
<reference evidence="9" key="1">
    <citation type="journal article" date="2021" name="Nat. Commun.">
        <title>Genetic determinants of endophytism in the Arabidopsis root mycobiome.</title>
        <authorList>
            <person name="Mesny F."/>
            <person name="Miyauchi S."/>
            <person name="Thiergart T."/>
            <person name="Pickel B."/>
            <person name="Atanasova L."/>
            <person name="Karlsson M."/>
            <person name="Huettel B."/>
            <person name="Barry K.W."/>
            <person name="Haridas S."/>
            <person name="Chen C."/>
            <person name="Bauer D."/>
            <person name="Andreopoulos W."/>
            <person name="Pangilinan J."/>
            <person name="LaButti K."/>
            <person name="Riley R."/>
            <person name="Lipzen A."/>
            <person name="Clum A."/>
            <person name="Drula E."/>
            <person name="Henrissat B."/>
            <person name="Kohler A."/>
            <person name="Grigoriev I.V."/>
            <person name="Martin F.M."/>
            <person name="Hacquard S."/>
        </authorList>
    </citation>
    <scope>NUCLEOTIDE SEQUENCE</scope>
    <source>
        <strain evidence="9">MPI-SDFR-AT-0120</strain>
    </source>
</reference>
<name>A0A8K0QTP8_9PLEO</name>
<evidence type="ECO:0000259" key="8">
    <source>
        <dbReference type="Pfam" id="PF08543"/>
    </source>
</evidence>
<dbReference type="Pfam" id="PF08543">
    <property type="entry name" value="Phos_pyr_kin"/>
    <property type="match status" value="1"/>
</dbReference>